<comment type="caution">
    <text evidence="10">The sequence shown here is derived from an EMBL/GenBank/DDBJ whole genome shotgun (WGS) entry which is preliminary data.</text>
</comment>
<evidence type="ECO:0000256" key="4">
    <source>
        <dbReference type="ARBA" id="ARBA00022801"/>
    </source>
</evidence>
<proteinExistence type="predicted"/>
<dbReference type="CDD" id="cd03426">
    <property type="entry name" value="NUDIX_CoAse_Nudt7"/>
    <property type="match status" value="1"/>
</dbReference>
<evidence type="ECO:0000313" key="11">
    <source>
        <dbReference type="Proteomes" id="UP001162060"/>
    </source>
</evidence>
<keyword evidence="5" id="KW-0460">Magnesium</keyword>
<feature type="region of interest" description="Disordered" evidence="7">
    <location>
        <begin position="79"/>
        <end position="103"/>
    </location>
</feature>
<keyword evidence="3" id="KW-0479">Metal-binding</keyword>
<dbReference type="GO" id="GO:0010945">
    <property type="term" value="F:coenzyme A diphosphatase activity"/>
    <property type="evidence" value="ECO:0007669"/>
    <property type="project" value="InterPro"/>
</dbReference>
<comment type="cofactor">
    <cofactor evidence="1">
        <name>Mn(2+)</name>
        <dbReference type="ChEBI" id="CHEBI:29035"/>
    </cofactor>
</comment>
<keyword evidence="4" id="KW-0378">Hydrolase</keyword>
<evidence type="ECO:0000256" key="1">
    <source>
        <dbReference type="ARBA" id="ARBA00001936"/>
    </source>
</evidence>
<dbReference type="Gene3D" id="3.90.79.10">
    <property type="entry name" value="Nucleoside Triphosphate Pyrophosphohydrolase"/>
    <property type="match status" value="1"/>
</dbReference>
<evidence type="ECO:0000313" key="10">
    <source>
        <dbReference type="EMBL" id="CAK7930968.1"/>
    </source>
</evidence>
<feature type="transmembrane region" description="Helical" evidence="8">
    <location>
        <begin position="298"/>
        <end position="318"/>
    </location>
</feature>
<dbReference type="PROSITE" id="PS51462">
    <property type="entry name" value="NUDIX"/>
    <property type="match status" value="1"/>
</dbReference>
<keyword evidence="8" id="KW-1133">Transmembrane helix</keyword>
<dbReference type="InterPro" id="IPR045121">
    <property type="entry name" value="CoAse"/>
</dbReference>
<dbReference type="InterPro" id="IPR000086">
    <property type="entry name" value="NUDIX_hydrolase_dom"/>
</dbReference>
<evidence type="ECO:0000256" key="2">
    <source>
        <dbReference type="ARBA" id="ARBA00001946"/>
    </source>
</evidence>
<dbReference type="InterPro" id="IPR015797">
    <property type="entry name" value="NUDIX_hydrolase-like_dom_sf"/>
</dbReference>
<protein>
    <recommendedName>
        <fullName evidence="9">Nudix hydrolase domain-containing protein</fullName>
    </recommendedName>
</protein>
<evidence type="ECO:0000256" key="6">
    <source>
        <dbReference type="ARBA" id="ARBA00023211"/>
    </source>
</evidence>
<keyword evidence="6" id="KW-0464">Manganese</keyword>
<evidence type="ECO:0000256" key="7">
    <source>
        <dbReference type="SAM" id="MobiDB-lite"/>
    </source>
</evidence>
<dbReference type="Pfam" id="PF00293">
    <property type="entry name" value="NUDIX"/>
    <property type="match status" value="1"/>
</dbReference>
<feature type="compositionally biased region" description="Low complexity" evidence="7">
    <location>
        <begin position="82"/>
        <end position="95"/>
    </location>
</feature>
<name>A0AAV1UBD1_9STRA</name>
<evidence type="ECO:0000256" key="3">
    <source>
        <dbReference type="ARBA" id="ARBA00022723"/>
    </source>
</evidence>
<dbReference type="EMBL" id="CAKLBY020000170">
    <property type="protein sequence ID" value="CAK7930968.1"/>
    <property type="molecule type" value="Genomic_DNA"/>
</dbReference>
<sequence length="321" mass="36354">MSIKATGRPFVNRDVVASLIPRLQRNLSTKQLLSYHDAPPVGASVAAVFRWRDKTKHSLELLFVRRCVNEKDAWSGQVAFPGGRRQTQQTGTTNRSWGRDDAVSESTKWESLRETAQRETKEEVGLDLTLPYVHWIGSLPPLQTHLSRSLHVSTQVFFIDVAAEEHEYTPKLQACEIADVFWVDVQELFNPRRYQVLSYPLEQTLRVHPRVLALVKKLLGDMLFDCIYLSRPYHPLPDDKHLPRRDVHDFVLWGLTLRAVTHRFAAAGSSLPVGPIAQQFEKSKILGGFVLYCMRKPLSVVVGATAFLSSIVVAKLVYTAL</sequence>
<organism evidence="10 11">
    <name type="scientific">Peronospora matthiolae</name>
    <dbReference type="NCBI Taxonomy" id="2874970"/>
    <lineage>
        <taxon>Eukaryota</taxon>
        <taxon>Sar</taxon>
        <taxon>Stramenopiles</taxon>
        <taxon>Oomycota</taxon>
        <taxon>Peronosporomycetes</taxon>
        <taxon>Peronosporales</taxon>
        <taxon>Peronosporaceae</taxon>
        <taxon>Peronospora</taxon>
    </lineage>
</organism>
<dbReference type="SUPFAM" id="SSF55811">
    <property type="entry name" value="Nudix"/>
    <property type="match status" value="1"/>
</dbReference>
<keyword evidence="8" id="KW-0472">Membrane</keyword>
<dbReference type="AlphaFoldDB" id="A0AAV1UBD1"/>
<evidence type="ECO:0000259" key="9">
    <source>
        <dbReference type="PROSITE" id="PS51462"/>
    </source>
</evidence>
<reference evidence="10" key="1">
    <citation type="submission" date="2024-01" db="EMBL/GenBank/DDBJ databases">
        <authorList>
            <person name="Webb A."/>
        </authorList>
    </citation>
    <scope>NUCLEOTIDE SEQUENCE</scope>
    <source>
        <strain evidence="10">Pm1</strain>
    </source>
</reference>
<dbReference type="PANTHER" id="PTHR12992">
    <property type="entry name" value="NUDIX HYDROLASE"/>
    <property type="match status" value="1"/>
</dbReference>
<feature type="domain" description="Nudix hydrolase" evidence="9">
    <location>
        <begin position="39"/>
        <end position="209"/>
    </location>
</feature>
<dbReference type="Proteomes" id="UP001162060">
    <property type="component" value="Unassembled WGS sequence"/>
</dbReference>
<keyword evidence="8" id="KW-0812">Transmembrane</keyword>
<evidence type="ECO:0000256" key="8">
    <source>
        <dbReference type="SAM" id="Phobius"/>
    </source>
</evidence>
<dbReference type="PANTHER" id="PTHR12992:SF11">
    <property type="entry name" value="MITOCHONDRIAL COENZYME A DIPHOSPHATASE NUDT8"/>
    <property type="match status" value="1"/>
</dbReference>
<accession>A0AAV1UBD1</accession>
<gene>
    <name evidence="10" type="ORF">PM001_LOCUS16118</name>
</gene>
<comment type="cofactor">
    <cofactor evidence="2">
        <name>Mg(2+)</name>
        <dbReference type="ChEBI" id="CHEBI:18420"/>
    </cofactor>
</comment>
<dbReference type="GO" id="GO:0046872">
    <property type="term" value="F:metal ion binding"/>
    <property type="evidence" value="ECO:0007669"/>
    <property type="project" value="UniProtKB-KW"/>
</dbReference>
<evidence type="ECO:0000256" key="5">
    <source>
        <dbReference type="ARBA" id="ARBA00022842"/>
    </source>
</evidence>